<dbReference type="Proteomes" id="UP000595727">
    <property type="component" value="Chromosome 1"/>
</dbReference>
<dbReference type="Gene3D" id="3.30.70.470">
    <property type="match status" value="1"/>
</dbReference>
<evidence type="ECO:0000256" key="6">
    <source>
        <dbReference type="ARBA" id="ARBA00022994"/>
    </source>
</evidence>
<evidence type="ECO:0000256" key="7">
    <source>
        <dbReference type="ARBA" id="ARBA00047772"/>
    </source>
</evidence>
<keyword evidence="12 13" id="KW-0002">3D-structure</keyword>
<dbReference type="Proteomes" id="UP000603930">
    <property type="component" value="Unassembled WGS sequence"/>
</dbReference>
<dbReference type="SUPFAM" id="SSF55088">
    <property type="entry name" value="Methyl-coenzyme M reductase subunits"/>
    <property type="match status" value="1"/>
</dbReference>
<evidence type="ECO:0000256" key="5">
    <source>
        <dbReference type="ARBA" id="ARBA00022679"/>
    </source>
</evidence>
<comment type="subunit">
    <text evidence="3">MCR is a hexamer of two alpha, two beta, and two gamma chains, forming a dimer of heterotrimers.</text>
</comment>
<feature type="domain" description="Methyl-coenzyme M reductase beta subunit N-terminal" evidence="9">
    <location>
        <begin position="7"/>
        <end position="64"/>
    </location>
</feature>
<sequence>MAYLTEKIDLYGDNGKVLESDIPLEAVTPVQNPAVRELASIFKRSVAVNLGGAQKALSTGHYANEYIHFPDIPNKDKLGIKSSPGGKYPPKSVKVRTMDLPLVDDADDIAARLKERLQVNPDDGTEVRVMKKGNVLYVKISEQLANTGVEYTTALTTTAQAMTDLVMEKYDLDFHASPLVHCAFYGRYPQTYEFMGGNVISLLAASCANEGPGFAMRNIMANHIVAATRKRTLEAVALSSTLEAIGHVEMGDAIGRWRRWQALVHACQGLNANNVVYDLVKEAGHGCTGDVVAATVGRALEDGIISVKKTLPSGYKFYTANDPSMWNAYVCAGLVAAVIVNQGAARAAQGVSSTLLYFNDLIEHETGLPHAGYGDGMGNGVSFSFFSHAIYGGGSPGIFSGNHIVTRHSKGFAIPVIAAAVSLDSGTAVYGPEATSGLVGDIFGEVDLIRRPMEAIASAAAEIKDKF</sequence>
<evidence type="ECO:0007829" key="12">
    <source>
        <dbReference type="PDB" id="7B1S"/>
    </source>
</evidence>
<dbReference type="GO" id="GO:0015948">
    <property type="term" value="P:methanogenesis"/>
    <property type="evidence" value="ECO:0007669"/>
    <property type="project" value="UniProtKB-KW"/>
</dbReference>
<dbReference type="UniPathway" id="UPA00646">
    <property type="reaction ID" value="UER00699"/>
</dbReference>
<evidence type="ECO:0000313" key="10">
    <source>
        <dbReference type="EMBL" id="CAD7770282.1"/>
    </source>
</evidence>
<dbReference type="EC" id="2.8.4.1" evidence="4"/>
<evidence type="ECO:0000313" key="11">
    <source>
        <dbReference type="EMBL" id="CAD7773521.1"/>
    </source>
</evidence>
<comment type="pathway">
    <text evidence="2">One-carbon metabolism; methyl-coenzyme M reduction; methane from methyl-coenzyme M: step 1/1.</text>
</comment>
<dbReference type="InterPro" id="IPR008924">
    <property type="entry name" value="Me_CoM_Rdtase_asu/bsu_C"/>
</dbReference>
<dbReference type="AlphaFoldDB" id="A0A7R9N4Z1"/>
<accession>A0A7R9N4Z1</accession>
<keyword evidence="6" id="KW-0484">Methanogenesis</keyword>
<dbReference type="Pfam" id="PF02241">
    <property type="entry name" value="MCR_beta"/>
    <property type="match status" value="1"/>
</dbReference>
<dbReference type="SMR" id="A0A7R9N4Z1"/>
<reference evidence="11" key="1">
    <citation type="submission" date="2020-12" db="EMBL/GenBank/DDBJ databases">
        <authorList>
            <person name="Hahn"/>
            <person name="C.J."/>
            <person name="Laso-Perez"/>
            <person name="R."/>
            <person name="Vulcano"/>
            <person name="F."/>
            <person name="Vaziourakis"/>
            <person name="K.-M."/>
            <person name="Stokke"/>
            <person name="R."/>
            <person name="Steen"/>
            <person name="I.H."/>
            <person name="Teske"/>
            <person name="A."/>
            <person name="Boetius"/>
            <person name="A."/>
            <person name="Liebeke"/>
            <person name="M."/>
            <person name="Amann"/>
            <person name="R."/>
            <person name="Knittel"/>
            <person name="K. and Wegener. G."/>
        </authorList>
    </citation>
    <scope>NUCLEOTIDE SEQUENCE</scope>
    <source>
        <strain evidence="11">Gfbio:2ba61e4a-a911-483b-ba5e-e0ad8afd3b38:GoM-Arc1_E50</strain>
        <strain evidence="10">Gfbio:2ba61e4a-a911-483b-ba5e-e0ad8afd3b38:GoM-Arc1_E50_DN</strain>
    </source>
</reference>
<comment type="cofactor">
    <cofactor evidence="1">
        <name>coenzyme F430</name>
        <dbReference type="ChEBI" id="CHEBI:60540"/>
    </cofactor>
</comment>
<evidence type="ECO:0000256" key="2">
    <source>
        <dbReference type="ARBA" id="ARBA00005149"/>
    </source>
</evidence>
<evidence type="ECO:0007829" key="13">
    <source>
        <dbReference type="PDB" id="7B2C"/>
    </source>
</evidence>
<dbReference type="Pfam" id="PF02783">
    <property type="entry name" value="MCR_beta_N"/>
    <property type="match status" value="2"/>
</dbReference>
<dbReference type="PDB" id="7B2C">
    <property type="method" value="X-ray"/>
    <property type="resolution" value="1.80 A"/>
    <property type="chains" value="B/E=1-467"/>
</dbReference>
<dbReference type="InterPro" id="IPR015823">
    <property type="entry name" value="Me_CoM_Rdtase_asu_N_sub2"/>
</dbReference>
<dbReference type="InterPro" id="IPR022680">
    <property type="entry name" value="Me_CoM_Rdtase_bsu_N"/>
</dbReference>
<proteinExistence type="evidence at protein level"/>
<protein>
    <recommendedName>
        <fullName evidence="4">coenzyme-B sulfoethylthiotransferase</fullName>
        <ecNumber evidence="4">2.8.4.1</ecNumber>
    </recommendedName>
</protein>
<name>A0A7R9N4Z1_9EURY</name>
<gene>
    <name evidence="11" type="primary">mrtB</name>
    <name evidence="11" type="ORF">FHEFKHOI_01410</name>
    <name evidence="10" type="ORF">KBONHNOK_00312</name>
</gene>
<feature type="domain" description="Methyl-coenzyme M reductase beta subunit N-terminal" evidence="9">
    <location>
        <begin position="91"/>
        <end position="211"/>
    </location>
</feature>
<dbReference type="EMBL" id="CAJIMI010000004">
    <property type="protein sequence ID" value="CAD7770282.1"/>
    <property type="molecule type" value="Genomic_DNA"/>
</dbReference>
<organism evidence="11">
    <name type="scientific">Candidatus Methanoperedenaceae archaeon GB50</name>
    <dbReference type="NCBI Taxonomy" id="2691038"/>
    <lineage>
        <taxon>Archaea</taxon>
        <taxon>Methanobacteriati</taxon>
        <taxon>Methanobacteriota</taxon>
        <taxon>Stenosarchaea group</taxon>
        <taxon>Methanomicrobia</taxon>
        <taxon>Methanosarcinales</taxon>
        <taxon>ANME-2 cluster</taxon>
        <taxon>Candidatus Methanoperedentaceae</taxon>
    </lineage>
</organism>
<reference evidence="12 13" key="2">
    <citation type="journal article" date="2021" name="Science">
        <title>Crystal structure of a key enzyme for anaerobic ethane activation.</title>
        <authorList>
            <person name="Hahn C.J."/>
            <person name="Lemaire O.N."/>
            <person name="Kahnt J."/>
            <person name="Engilberge S."/>
            <person name="Wegener G."/>
            <person name="Wagner T."/>
        </authorList>
    </citation>
    <scope>X-RAY CRYSTALLOGRAPHY (0.99 ANGSTROMS)</scope>
</reference>
<dbReference type="InterPro" id="IPR009024">
    <property type="entry name" value="Me_CoM_Rdtase_Fd-like_fold"/>
</dbReference>
<evidence type="ECO:0000256" key="4">
    <source>
        <dbReference type="ARBA" id="ARBA00013271"/>
    </source>
</evidence>
<dbReference type="PDB" id="7B1S">
    <property type="method" value="X-ray"/>
    <property type="resolution" value="0.99 A"/>
    <property type="chains" value="B/E=1-467"/>
</dbReference>
<keyword evidence="5 11" id="KW-0808">Transferase</keyword>
<dbReference type="InterPro" id="IPR022679">
    <property type="entry name" value="Me_CoM_Rdtase_bsu_C"/>
</dbReference>
<evidence type="ECO:0000259" key="8">
    <source>
        <dbReference type="Pfam" id="PF02241"/>
    </source>
</evidence>
<dbReference type="GO" id="GO:0050524">
    <property type="term" value="F:coenzyme-B sulfoethylthiotransferase activity"/>
    <property type="evidence" value="ECO:0007669"/>
    <property type="project" value="UniProtKB-EC"/>
</dbReference>
<dbReference type="Gene3D" id="1.20.840.10">
    <property type="entry name" value="Methyl-coenzyme M reductase, alpha/beta subunit, C-terminal"/>
    <property type="match status" value="1"/>
</dbReference>
<evidence type="ECO:0000256" key="3">
    <source>
        <dbReference type="ARBA" id="ARBA00011155"/>
    </source>
</evidence>
<evidence type="ECO:0000259" key="9">
    <source>
        <dbReference type="Pfam" id="PF02783"/>
    </source>
</evidence>
<dbReference type="EMBL" id="LR991654">
    <property type="protein sequence ID" value="CAD7773521.1"/>
    <property type="molecule type" value="Genomic_DNA"/>
</dbReference>
<comment type="catalytic activity">
    <reaction evidence="7">
        <text>coenzyme B + methyl-coenzyme M = methane + coenzyme M-coenzyme B heterodisulfide</text>
        <dbReference type="Rhea" id="RHEA:12532"/>
        <dbReference type="ChEBI" id="CHEBI:16183"/>
        <dbReference type="ChEBI" id="CHEBI:58286"/>
        <dbReference type="ChEBI" id="CHEBI:58411"/>
        <dbReference type="ChEBI" id="CHEBI:58596"/>
        <dbReference type="EC" id="2.8.4.1"/>
    </reaction>
    <physiologicalReaction direction="left-to-right" evidence="7">
        <dbReference type="Rhea" id="RHEA:12533"/>
    </physiologicalReaction>
</comment>
<evidence type="ECO:0000256" key="1">
    <source>
        <dbReference type="ARBA" id="ARBA00001952"/>
    </source>
</evidence>
<feature type="domain" description="Methyl-coenzyme M reductase beta subunit C-terminal" evidence="8">
    <location>
        <begin position="213"/>
        <end position="460"/>
    </location>
</feature>
<dbReference type="SUPFAM" id="SSF48081">
    <property type="entry name" value="Methyl-coenzyme M reductase alpha and beta chain C-terminal domain"/>
    <property type="match status" value="1"/>
</dbReference>